<name>A0A6H1ZT34_9ZZZZ</name>
<dbReference type="AlphaFoldDB" id="A0A6H1ZT34"/>
<gene>
    <name evidence="2" type="ORF">MM415A02332_0011</name>
    <name evidence="3" type="ORF">MM415B02830_0003</name>
    <name evidence="1" type="ORF">TM448A01720_0014</name>
</gene>
<sequence length="110" mass="12740">MDQVLYQQIKEQILQSKREHHFLCESSRSINECGSCHKAVQREWSVSGECSFLERENQRTSRPMYLHNNILCIPIRCSFAVDGLAIIKLPLLCISLQTQLKLFSEEVNIS</sequence>
<dbReference type="EMBL" id="MT142752">
    <property type="protein sequence ID" value="QJA88077.1"/>
    <property type="molecule type" value="Genomic_DNA"/>
</dbReference>
<accession>A0A6H1ZT34</accession>
<evidence type="ECO:0000313" key="2">
    <source>
        <dbReference type="EMBL" id="QJA73511.1"/>
    </source>
</evidence>
<organism evidence="1">
    <name type="scientific">viral metagenome</name>
    <dbReference type="NCBI Taxonomy" id="1070528"/>
    <lineage>
        <taxon>unclassified sequences</taxon>
        <taxon>metagenomes</taxon>
        <taxon>organismal metagenomes</taxon>
    </lineage>
</organism>
<reference evidence="1" key="1">
    <citation type="submission" date="2020-03" db="EMBL/GenBank/DDBJ databases">
        <title>The deep terrestrial virosphere.</title>
        <authorList>
            <person name="Holmfeldt K."/>
            <person name="Nilsson E."/>
            <person name="Simone D."/>
            <person name="Lopez-Fernandez M."/>
            <person name="Wu X."/>
            <person name="de Brujin I."/>
            <person name="Lundin D."/>
            <person name="Andersson A."/>
            <person name="Bertilsson S."/>
            <person name="Dopson M."/>
        </authorList>
    </citation>
    <scope>NUCLEOTIDE SEQUENCE</scope>
    <source>
        <strain evidence="2">MM415A02332</strain>
        <strain evidence="3">MM415B02830</strain>
        <strain evidence="1">TM448A01720</strain>
    </source>
</reference>
<evidence type="ECO:0000313" key="3">
    <source>
        <dbReference type="EMBL" id="QJA88077.1"/>
    </source>
</evidence>
<protein>
    <submittedName>
        <fullName evidence="1">Uncharacterized protein</fullName>
    </submittedName>
</protein>
<proteinExistence type="predicted"/>
<dbReference type="EMBL" id="MT144190">
    <property type="protein sequence ID" value="QJA50360.1"/>
    <property type="molecule type" value="Genomic_DNA"/>
</dbReference>
<evidence type="ECO:0000313" key="1">
    <source>
        <dbReference type="EMBL" id="QJA50360.1"/>
    </source>
</evidence>
<dbReference type="EMBL" id="MT142032">
    <property type="protein sequence ID" value="QJA73511.1"/>
    <property type="molecule type" value="Genomic_DNA"/>
</dbReference>